<gene>
    <name evidence="2" type="ORF">NCTC13291_03442</name>
</gene>
<dbReference type="Pfam" id="PF13481">
    <property type="entry name" value="AAA_25"/>
    <property type="match status" value="1"/>
</dbReference>
<dbReference type="SUPFAM" id="SSF52540">
    <property type="entry name" value="P-loop containing nucleoside triphosphate hydrolases"/>
    <property type="match status" value="1"/>
</dbReference>
<evidence type="ECO:0000259" key="1">
    <source>
        <dbReference type="Pfam" id="PF16793"/>
    </source>
</evidence>
<dbReference type="RefSeq" id="WP_081798566.1">
    <property type="nucleotide sequence ID" value="NZ_CBCSHT010000059.1"/>
</dbReference>
<sequence>MSASEVPAFLQTPANKFDIAIAQSTLDFFEPNAKWNLRTFDDNKSRNKKNLIRTKSNVRPSDCERELVGLNNSGAGIFFVVNEGGHKDEDITRIRSVFIDIDQVVENEQKFFEYFTDIEKIGVVPHLIVRSSPGKFHVYWKVSDLPVAEFSAMQQRLVAYFESDKTVINPSRVMRLPGFAWNKNTPGFFSEVAFKRDGEPFTADQLRAAFPERQPVAVATGAGSLPEGQAAAPAPGNVLPFPAPAASPSGGVAFRFDATAYAPAGSAGNSTRLAEAEAALWAIPPTKGGFWRHAMIALKAEGESGWPVFDRWSAAANDGSYDQRKNRELWDAATAADGGLNLIFTEAQKRGWINPNSNAAKPVQQAPQSNAWQPPKADKLKLEFKMAKDIEDNKEEWLIEKVLEVDSITSVIAASRVGKSFYALAMACSVATGIDFLGDKVMRRSPVFYLAGEGKAGLAKRIRAWANYHDVSMDDIPLFVANRLPAMTEQKNVDETIEVIESLVEAHGLPSLIVIDTLARAFGVGDENSSKDVGIFTSGMDKIKAIFPGCSVLVLHHTGHFNKDRARGSSSIVSNFDGEIFLDRDIEKTKKIDLTIKKLKDQEGGRKMKLILKEQEIPEWNKKSLVVDLDRDIDRETQINMAVSSGLPLRQCVENLKRDGISIGINTIMERRREYEAQRNLNGV</sequence>
<dbReference type="Proteomes" id="UP000254919">
    <property type="component" value="Unassembled WGS sequence"/>
</dbReference>
<dbReference type="InterPro" id="IPR027417">
    <property type="entry name" value="P-loop_NTPase"/>
</dbReference>
<name>A0A379N5S8_9PROT</name>
<accession>A0A379N5S8</accession>
<dbReference type="GeneID" id="99634576"/>
<dbReference type="Gene3D" id="3.40.50.300">
    <property type="entry name" value="P-loop containing nucleotide triphosphate hydrolases"/>
    <property type="match status" value="1"/>
</dbReference>
<dbReference type="InterPro" id="IPR039459">
    <property type="entry name" value="RepB-like_DNA_primase_dom"/>
</dbReference>
<organism evidence="2 3">
    <name type="scientific">Roseomonas mucosa</name>
    <dbReference type="NCBI Taxonomy" id="207340"/>
    <lineage>
        <taxon>Bacteria</taxon>
        <taxon>Pseudomonadati</taxon>
        <taxon>Pseudomonadota</taxon>
        <taxon>Alphaproteobacteria</taxon>
        <taxon>Acetobacterales</taxon>
        <taxon>Roseomonadaceae</taxon>
        <taxon>Roseomonas</taxon>
    </lineage>
</organism>
<dbReference type="EMBL" id="UGVN01000001">
    <property type="protein sequence ID" value="SUE41833.1"/>
    <property type="molecule type" value="Genomic_DNA"/>
</dbReference>
<protein>
    <recommendedName>
        <fullName evidence="1">RepB-like DNA primase domain-containing protein</fullName>
    </recommendedName>
</protein>
<proteinExistence type="predicted"/>
<evidence type="ECO:0000313" key="3">
    <source>
        <dbReference type="Proteomes" id="UP000254919"/>
    </source>
</evidence>
<dbReference type="Gene3D" id="3.30.70.1790">
    <property type="entry name" value="RepB DNA-primase, N-terminal domain"/>
    <property type="match status" value="1"/>
</dbReference>
<dbReference type="AlphaFoldDB" id="A0A379N5S8"/>
<reference evidence="2 3" key="1">
    <citation type="submission" date="2018-06" db="EMBL/GenBank/DDBJ databases">
        <authorList>
            <consortium name="Pathogen Informatics"/>
            <person name="Doyle S."/>
        </authorList>
    </citation>
    <scope>NUCLEOTIDE SEQUENCE [LARGE SCALE GENOMIC DNA]</scope>
    <source>
        <strain evidence="2 3">NCTC13291</strain>
    </source>
</reference>
<dbReference type="Pfam" id="PF16793">
    <property type="entry name" value="RepB_primase"/>
    <property type="match status" value="1"/>
</dbReference>
<evidence type="ECO:0000313" key="2">
    <source>
        <dbReference type="EMBL" id="SUE41833.1"/>
    </source>
</evidence>
<feature type="domain" description="RepB-like DNA primase" evidence="1">
    <location>
        <begin position="119"/>
        <end position="188"/>
    </location>
</feature>